<evidence type="ECO:0000256" key="2">
    <source>
        <dbReference type="ARBA" id="ARBA00022840"/>
    </source>
</evidence>
<dbReference type="PROSITE" id="PS50011">
    <property type="entry name" value="PROTEIN_KINASE_DOM"/>
    <property type="match status" value="1"/>
</dbReference>
<proteinExistence type="predicted"/>
<comment type="caution">
    <text evidence="4">The sequence shown here is derived from an EMBL/GenBank/DDBJ whole genome shotgun (WGS) entry which is preliminary data.</text>
</comment>
<evidence type="ECO:0000256" key="1">
    <source>
        <dbReference type="ARBA" id="ARBA00022741"/>
    </source>
</evidence>
<dbReference type="Gene3D" id="3.30.200.20">
    <property type="entry name" value="Phosphorylase Kinase, domain 1"/>
    <property type="match status" value="1"/>
</dbReference>
<feature type="domain" description="Protein kinase" evidence="3">
    <location>
        <begin position="60"/>
        <end position="344"/>
    </location>
</feature>
<evidence type="ECO:0000313" key="5">
    <source>
        <dbReference type="Proteomes" id="UP001428341"/>
    </source>
</evidence>
<organism evidence="4 5">
    <name type="scientific">Citrus x changshan-huyou</name>
    <dbReference type="NCBI Taxonomy" id="2935761"/>
    <lineage>
        <taxon>Eukaryota</taxon>
        <taxon>Viridiplantae</taxon>
        <taxon>Streptophyta</taxon>
        <taxon>Embryophyta</taxon>
        <taxon>Tracheophyta</taxon>
        <taxon>Spermatophyta</taxon>
        <taxon>Magnoliopsida</taxon>
        <taxon>eudicotyledons</taxon>
        <taxon>Gunneridae</taxon>
        <taxon>Pentapetalae</taxon>
        <taxon>rosids</taxon>
        <taxon>malvids</taxon>
        <taxon>Sapindales</taxon>
        <taxon>Rutaceae</taxon>
        <taxon>Aurantioideae</taxon>
        <taxon>Citrus</taxon>
    </lineage>
</organism>
<dbReference type="InterPro" id="IPR000719">
    <property type="entry name" value="Prot_kinase_dom"/>
</dbReference>
<dbReference type="GO" id="GO:0005524">
    <property type="term" value="F:ATP binding"/>
    <property type="evidence" value="ECO:0007669"/>
    <property type="project" value="UniProtKB-KW"/>
</dbReference>
<accession>A0AAP0QV12</accession>
<dbReference type="Pfam" id="PF00069">
    <property type="entry name" value="Pkinase"/>
    <property type="match status" value="1"/>
</dbReference>
<gene>
    <name evidence="4" type="ORF">WN944_007569</name>
</gene>
<dbReference type="GO" id="GO:0004674">
    <property type="term" value="F:protein serine/threonine kinase activity"/>
    <property type="evidence" value="ECO:0007669"/>
    <property type="project" value="TreeGrafter"/>
</dbReference>
<keyword evidence="5" id="KW-1185">Reference proteome</keyword>
<dbReference type="PANTHER" id="PTHR27005:SF466">
    <property type="entry name" value="NON-FUNCTIONAL PSEUDOKINASE ZED1-LIKE"/>
    <property type="match status" value="1"/>
</dbReference>
<protein>
    <recommendedName>
        <fullName evidence="3">Protein kinase domain-containing protein</fullName>
    </recommendedName>
</protein>
<sequence>MSSILRKFKLRERTQSTDKATFVIRNGESVLKELIRASNGKYNPYCTFSAKELEIATNNYDSEKVIMKRSFYTLYKGFCQERLISVMKFDASKPRMYDCCINNIVYASQMIHKCFFKLIGCCLETQTPILVFEYINCGSLADRIRIQHNPQPQHEPLLLTHRLKIAKDIANAIAYLHVRFPRPVIFRDFKLSNILFNEENVAKLFDFSFSISIPEGETHVSDALRGTLPIFAPEYLTGNFNEKADVFSFGVFLGELLTGLRAFDLARLNEDDGYVALRDHVKKYFEEDRLNEIIDPLIMGDRSCSGKEQQLQAYAHLIFECVNESPVDRPTMVDVAKKLKQMYRSCA</sequence>
<dbReference type="PANTHER" id="PTHR27005">
    <property type="entry name" value="WALL-ASSOCIATED RECEPTOR KINASE-LIKE 21"/>
    <property type="match status" value="1"/>
</dbReference>
<dbReference type="AlphaFoldDB" id="A0AAP0QV12"/>
<dbReference type="EMBL" id="JBCGBO010000003">
    <property type="protein sequence ID" value="KAK9215564.1"/>
    <property type="molecule type" value="Genomic_DNA"/>
</dbReference>
<dbReference type="GO" id="GO:0007166">
    <property type="term" value="P:cell surface receptor signaling pathway"/>
    <property type="evidence" value="ECO:0007669"/>
    <property type="project" value="InterPro"/>
</dbReference>
<dbReference type="InterPro" id="IPR011009">
    <property type="entry name" value="Kinase-like_dom_sf"/>
</dbReference>
<evidence type="ECO:0000313" key="4">
    <source>
        <dbReference type="EMBL" id="KAK9215564.1"/>
    </source>
</evidence>
<dbReference type="Gene3D" id="1.10.510.10">
    <property type="entry name" value="Transferase(Phosphotransferase) domain 1"/>
    <property type="match status" value="1"/>
</dbReference>
<reference evidence="4 5" key="1">
    <citation type="submission" date="2024-05" db="EMBL/GenBank/DDBJ databases">
        <title>Haplotype-resolved chromosome-level genome assembly of Huyou (Citrus changshanensis).</title>
        <authorList>
            <person name="Miao C."/>
            <person name="Chen W."/>
            <person name="Wu Y."/>
            <person name="Wang L."/>
            <person name="Zhao S."/>
            <person name="Grierson D."/>
            <person name="Xu C."/>
            <person name="Chen K."/>
        </authorList>
    </citation>
    <scope>NUCLEOTIDE SEQUENCE [LARGE SCALE GENOMIC DNA]</scope>
    <source>
        <strain evidence="4">01-14</strain>
        <tissue evidence="4">Leaf</tissue>
    </source>
</reference>
<keyword evidence="2" id="KW-0067">ATP-binding</keyword>
<dbReference type="SUPFAM" id="SSF56112">
    <property type="entry name" value="Protein kinase-like (PK-like)"/>
    <property type="match status" value="1"/>
</dbReference>
<name>A0AAP0QV12_9ROSI</name>
<dbReference type="InterPro" id="IPR045274">
    <property type="entry name" value="WAK-like"/>
</dbReference>
<keyword evidence="1" id="KW-0547">Nucleotide-binding</keyword>
<dbReference type="Proteomes" id="UP001428341">
    <property type="component" value="Unassembled WGS sequence"/>
</dbReference>
<evidence type="ECO:0000259" key="3">
    <source>
        <dbReference type="PROSITE" id="PS50011"/>
    </source>
</evidence>
<dbReference type="GO" id="GO:0005886">
    <property type="term" value="C:plasma membrane"/>
    <property type="evidence" value="ECO:0007669"/>
    <property type="project" value="TreeGrafter"/>
</dbReference>